<proteinExistence type="predicted"/>
<name>A0ABV3VAZ2_9MYCO</name>
<accession>A0ABV3VAZ2</accession>
<gene>
    <name evidence="1" type="ORF">ABFW12_10000</name>
</gene>
<sequence>MKIFISWSGHAAHEMADFLEVWLVKVIQALQPFVSSSIESGSRWDAAIASALEETSEGIVVVTSRNQNEPWLNFEAGALAKATDASRVRPLLIDLTPTDFNGPISSFQATSAADKAGVFKMLKEINDRCDRKLADAILQQTFEREWPDFETKLGEVIELEKASGDERPPGRGTPEVVAEILERVRVIERETAEQRFQIGSLASEMMEDARYGRFRYVSDPEQEALIAQRLRDQDREREERDQRAQEIARQFEGRTVEASASNGERIRGEVVGGLARGLGMYVRVAVEGSRKTLIVPVETVTEIEDRI</sequence>
<dbReference type="SUPFAM" id="SSF52200">
    <property type="entry name" value="Toll/Interleukin receptor TIR domain"/>
    <property type="match status" value="1"/>
</dbReference>
<dbReference type="Proteomes" id="UP001558474">
    <property type="component" value="Unassembled WGS sequence"/>
</dbReference>
<evidence type="ECO:0008006" key="3">
    <source>
        <dbReference type="Google" id="ProtNLM"/>
    </source>
</evidence>
<dbReference type="Gene3D" id="3.40.50.10140">
    <property type="entry name" value="Toll/interleukin-1 receptor homology (TIR) domain"/>
    <property type="match status" value="1"/>
</dbReference>
<dbReference type="RefSeq" id="WP_368572888.1">
    <property type="nucleotide sequence ID" value="NZ_JBDLOU010000016.1"/>
</dbReference>
<keyword evidence="2" id="KW-1185">Reference proteome</keyword>
<reference evidence="1 2" key="1">
    <citation type="submission" date="2024-04" db="EMBL/GenBank/DDBJ databases">
        <title>Genomic Markers of Mycobacteria.</title>
        <authorList>
            <person name="Soliman M.S."/>
            <person name="Elkholy A."/>
            <person name="Soliman N.S."/>
            <person name="Abbas A."/>
            <person name="Khayrat S."/>
            <person name="Shawky S."/>
        </authorList>
    </citation>
    <scope>NUCLEOTIDE SEQUENCE [LARGE SCALE GENOMIC DNA]</scope>
    <source>
        <strain evidence="1 2">Egy-CU-AM5</strain>
    </source>
</reference>
<comment type="caution">
    <text evidence="1">The sequence shown here is derived from an EMBL/GenBank/DDBJ whole genome shotgun (WGS) entry which is preliminary data.</text>
</comment>
<organism evidence="1 2">
    <name type="scientific">Mycolicibacterium porcinum</name>
    <dbReference type="NCBI Taxonomy" id="39693"/>
    <lineage>
        <taxon>Bacteria</taxon>
        <taxon>Bacillati</taxon>
        <taxon>Actinomycetota</taxon>
        <taxon>Actinomycetes</taxon>
        <taxon>Mycobacteriales</taxon>
        <taxon>Mycobacteriaceae</taxon>
        <taxon>Mycolicibacterium</taxon>
    </lineage>
</organism>
<dbReference type="InterPro" id="IPR035897">
    <property type="entry name" value="Toll_tir_struct_dom_sf"/>
</dbReference>
<dbReference type="EMBL" id="JBDLOU010000016">
    <property type="protein sequence ID" value="MEX3738570.1"/>
    <property type="molecule type" value="Genomic_DNA"/>
</dbReference>
<evidence type="ECO:0000313" key="1">
    <source>
        <dbReference type="EMBL" id="MEX3738570.1"/>
    </source>
</evidence>
<evidence type="ECO:0000313" key="2">
    <source>
        <dbReference type="Proteomes" id="UP001558474"/>
    </source>
</evidence>
<protein>
    <recommendedName>
        <fullName evidence="3">TIR domain-containing protein</fullName>
    </recommendedName>
</protein>